<feature type="region of interest" description="Disordered" evidence="1">
    <location>
        <begin position="1"/>
        <end position="43"/>
    </location>
</feature>
<feature type="compositionally biased region" description="Polar residues" evidence="1">
    <location>
        <begin position="1"/>
        <end position="28"/>
    </location>
</feature>
<dbReference type="GO" id="GO:0030479">
    <property type="term" value="C:actin cortical patch"/>
    <property type="evidence" value="ECO:0007669"/>
    <property type="project" value="TreeGrafter"/>
</dbReference>
<comment type="caution">
    <text evidence="3">The sequence shown here is derived from an EMBL/GenBank/DDBJ whole genome shotgun (WGS) entry which is preliminary data.</text>
</comment>
<dbReference type="EMBL" id="LAZP02000003">
    <property type="protein sequence ID" value="PFH63344.1"/>
    <property type="molecule type" value="Genomic_DNA"/>
</dbReference>
<sequence length="419" mass="47009">MDPGNSFHSSMASTMQRRTRQKNNFNEVESSLPSLESSPEPSLSRFWRSSGFLERLGRLMPVRRVVKKGNIVWLLDNTAFQHATHGHWCAEFTAAVFEREDKARLVDVVSGVAHAIGLADDAEERKTVEERVLPFLWDIRPASTITVLHQGTQLRIGPSDANGLCSNVLTIPGSAEGSLVRTSAKHQKGGGHGAIPHMETYFAGPEGWGIISDVDDTIKVTLTSDPVGILRESFVSSPSPIPGMPELYAEMKSLLPEDTAWFYLSASPYNLYPFLKQFRRQYYPSGTLILRDSSWKTMAGLLSALTLDTEEYKVDRMTKINSWLPRKRMIVVGDSTQSDPEAYGEIYRTFPGWIKLILIRKATDVAAVGIAEKNEPERMRLAGSKLTVLRNLHKPEDLYILTRWLAVRDDDVRLRGHLL</sequence>
<dbReference type="AlphaFoldDB" id="A0A2A9PQS1"/>
<dbReference type="GO" id="GO:0008195">
    <property type="term" value="F:phosphatidate phosphatase activity"/>
    <property type="evidence" value="ECO:0007669"/>
    <property type="project" value="InterPro"/>
</dbReference>
<feature type="domain" description="Phosphatidate phosphatase APP1 catalytic" evidence="2">
    <location>
        <begin position="208"/>
        <end position="361"/>
    </location>
</feature>
<protein>
    <recommendedName>
        <fullName evidence="2">Phosphatidate phosphatase APP1 catalytic domain-containing protein</fullName>
    </recommendedName>
</protein>
<dbReference type="PANTHER" id="PTHR28208:SF1">
    <property type="entry name" value="FILAMENT ORGANIZATION PROTEIN APP1-LIKE, PUTATIVE (AFU_ORTHOLOGUE AFUA_1G06650)-RELATED"/>
    <property type="match status" value="1"/>
</dbReference>
<reference evidence="3 4" key="2">
    <citation type="journal article" date="2017" name="Sci. Rep.">
        <title>Ant-infecting Ophiocordyceps genomes reveal a high diversity of potential behavioral manipulation genes and a possible major role for enterotoxins.</title>
        <authorList>
            <person name="de Bekker C."/>
            <person name="Ohm R.A."/>
            <person name="Evans H.C."/>
            <person name="Brachmann A."/>
            <person name="Hughes D.P."/>
        </authorList>
    </citation>
    <scope>NUCLEOTIDE SEQUENCE [LARGE SCALE GENOMIC DNA]</scope>
    <source>
        <strain evidence="3 4">SC16a</strain>
    </source>
</reference>
<gene>
    <name evidence="3" type="ORF">XA68_13801</name>
</gene>
<dbReference type="STRING" id="268505.A0A2A9PQS1"/>
<accession>A0A2A9PQS1</accession>
<dbReference type="Proteomes" id="UP000037136">
    <property type="component" value="Unassembled WGS sequence"/>
</dbReference>
<feature type="compositionally biased region" description="Low complexity" evidence="1">
    <location>
        <begin position="29"/>
        <end position="43"/>
    </location>
</feature>
<dbReference type="OrthoDB" id="414243at2759"/>
<dbReference type="PANTHER" id="PTHR28208">
    <property type="entry name" value="PHOSPHATIDATE PHOSPHATASE APP1"/>
    <property type="match status" value="1"/>
</dbReference>
<evidence type="ECO:0000313" key="3">
    <source>
        <dbReference type="EMBL" id="PFH63344.1"/>
    </source>
</evidence>
<reference evidence="3 4" key="1">
    <citation type="journal article" date="2015" name="BMC Genomics">
        <title>Gene expression during zombie ant biting behavior reflects the complexity underlying fungal parasitic behavioral manipulation.</title>
        <authorList>
            <person name="de Bekker C."/>
            <person name="Ohm R.A."/>
            <person name="Loreto R.G."/>
            <person name="Sebastian A."/>
            <person name="Albert I."/>
            <person name="Merrow M."/>
            <person name="Brachmann A."/>
            <person name="Hughes D.P."/>
        </authorList>
    </citation>
    <scope>NUCLEOTIDE SEQUENCE [LARGE SCALE GENOMIC DNA]</scope>
    <source>
        <strain evidence="3 4">SC16a</strain>
    </source>
</reference>
<dbReference type="Pfam" id="PF09949">
    <property type="entry name" value="APP1_cat"/>
    <property type="match status" value="1"/>
</dbReference>
<dbReference type="InterPro" id="IPR052935">
    <property type="entry name" value="Mg2+_PAP"/>
</dbReference>
<evidence type="ECO:0000259" key="2">
    <source>
        <dbReference type="Pfam" id="PF09949"/>
    </source>
</evidence>
<dbReference type="InterPro" id="IPR019236">
    <property type="entry name" value="APP1_cat"/>
</dbReference>
<evidence type="ECO:0000256" key="1">
    <source>
        <dbReference type="SAM" id="MobiDB-lite"/>
    </source>
</evidence>
<proteinExistence type="predicted"/>
<keyword evidence="4" id="KW-1185">Reference proteome</keyword>
<name>A0A2A9PQS1_OPHUN</name>
<organism evidence="3 4">
    <name type="scientific">Ophiocordyceps unilateralis</name>
    <name type="common">Zombie-ant fungus</name>
    <name type="synonym">Torrubia unilateralis</name>
    <dbReference type="NCBI Taxonomy" id="268505"/>
    <lineage>
        <taxon>Eukaryota</taxon>
        <taxon>Fungi</taxon>
        <taxon>Dikarya</taxon>
        <taxon>Ascomycota</taxon>
        <taxon>Pezizomycotina</taxon>
        <taxon>Sordariomycetes</taxon>
        <taxon>Hypocreomycetidae</taxon>
        <taxon>Hypocreales</taxon>
        <taxon>Ophiocordycipitaceae</taxon>
        <taxon>Ophiocordyceps</taxon>
    </lineage>
</organism>
<evidence type="ECO:0000313" key="4">
    <source>
        <dbReference type="Proteomes" id="UP000037136"/>
    </source>
</evidence>